<evidence type="ECO:0000313" key="4">
    <source>
        <dbReference type="Proteomes" id="UP001178507"/>
    </source>
</evidence>
<organism evidence="3 4">
    <name type="scientific">Effrenium voratum</name>
    <dbReference type="NCBI Taxonomy" id="2562239"/>
    <lineage>
        <taxon>Eukaryota</taxon>
        <taxon>Sar</taxon>
        <taxon>Alveolata</taxon>
        <taxon>Dinophyceae</taxon>
        <taxon>Suessiales</taxon>
        <taxon>Symbiodiniaceae</taxon>
        <taxon>Effrenium</taxon>
    </lineage>
</organism>
<dbReference type="PANTHER" id="PTHR34203">
    <property type="entry name" value="METHYLTRANSFERASE, FKBM FAMILY PROTEIN"/>
    <property type="match status" value="1"/>
</dbReference>
<dbReference type="Gene3D" id="3.40.50.150">
    <property type="entry name" value="Vaccinia Virus protein VP39"/>
    <property type="match status" value="1"/>
</dbReference>
<dbReference type="InterPro" id="IPR052514">
    <property type="entry name" value="SAM-dependent_MTase"/>
</dbReference>
<evidence type="ECO:0000256" key="1">
    <source>
        <dbReference type="SAM" id="MobiDB-lite"/>
    </source>
</evidence>
<accession>A0AA36HWB0</accession>
<evidence type="ECO:0000313" key="3">
    <source>
        <dbReference type="EMBL" id="CAJ1376534.1"/>
    </source>
</evidence>
<dbReference type="Pfam" id="PF05050">
    <property type="entry name" value="Methyltransf_21"/>
    <property type="match status" value="1"/>
</dbReference>
<dbReference type="NCBIfam" id="TIGR01444">
    <property type="entry name" value="fkbM_fam"/>
    <property type="match status" value="1"/>
</dbReference>
<feature type="region of interest" description="Disordered" evidence="1">
    <location>
        <begin position="70"/>
        <end position="103"/>
    </location>
</feature>
<dbReference type="SUPFAM" id="SSF53335">
    <property type="entry name" value="S-adenosyl-L-methionine-dependent methyltransferases"/>
    <property type="match status" value="1"/>
</dbReference>
<reference evidence="3" key="1">
    <citation type="submission" date="2023-08" db="EMBL/GenBank/DDBJ databases">
        <authorList>
            <person name="Chen Y."/>
            <person name="Shah S."/>
            <person name="Dougan E. K."/>
            <person name="Thang M."/>
            <person name="Chan C."/>
        </authorList>
    </citation>
    <scope>NUCLEOTIDE SEQUENCE</scope>
</reference>
<keyword evidence="4" id="KW-1185">Reference proteome</keyword>
<protein>
    <recommendedName>
        <fullName evidence="2">Methyltransferase FkbM domain-containing protein</fullName>
    </recommendedName>
</protein>
<feature type="domain" description="Methyltransferase FkbM" evidence="2">
    <location>
        <begin position="193"/>
        <end position="330"/>
    </location>
</feature>
<proteinExistence type="predicted"/>
<dbReference type="AlphaFoldDB" id="A0AA36HWB0"/>
<sequence>MVRTCCAIKVTACILIVGFSYNYLLADFAPAYLGHVWAPPIATREMEQVEVAKVTLPGTPTKSEVEKVTQPGHVWPVATPTETDREKVSVKSSDVEPSRNSSSEFQEFRDFSLHRCPKPSLQSNSGSRTRSISDTVVVTLPKPHWHHVVATHGDDHPTNAIRTEKIWEGGLTFLMTWALEVGCGPESDCLVLDIGMNIGWYTALAASFQKNVVAFEPNPAPLEFGKKTVDLNGWSSHVRIVNAGLSQDKAPFYVDATLSKSGTRSANRKADAKSVKVPSHRLDDLIDPGAEICFLKADCQGCEGDAFLSGSQLLGAGNIKVVMLEFDHTDRARHALSTLQTLSPRPFHCLLIPVGLSFQGEQINDPSSASVQDLWDAVVAGVLEDCSAKKIDELAPRKIPPGYYTDLWLVRPDVLAKLRTSDGFVAAEARRKAAAKQSCSYREGRTAVGHCDLLCLSFRSLRAAQLACDARPSCKKVLRWTETMFELRGGPKVGGQAKGYWKEGCHEE</sequence>
<dbReference type="EMBL" id="CAUJNA010000402">
    <property type="protein sequence ID" value="CAJ1376534.1"/>
    <property type="molecule type" value="Genomic_DNA"/>
</dbReference>
<gene>
    <name evidence="3" type="ORF">EVOR1521_LOCUS5576</name>
</gene>
<comment type="caution">
    <text evidence="3">The sequence shown here is derived from an EMBL/GenBank/DDBJ whole genome shotgun (WGS) entry which is preliminary data.</text>
</comment>
<feature type="compositionally biased region" description="Basic and acidic residues" evidence="1">
    <location>
        <begin position="82"/>
        <end position="97"/>
    </location>
</feature>
<dbReference type="Proteomes" id="UP001178507">
    <property type="component" value="Unassembled WGS sequence"/>
</dbReference>
<name>A0AA36HWB0_9DINO</name>
<dbReference type="InterPro" id="IPR006342">
    <property type="entry name" value="FkbM_mtfrase"/>
</dbReference>
<evidence type="ECO:0000259" key="2">
    <source>
        <dbReference type="Pfam" id="PF05050"/>
    </source>
</evidence>
<dbReference type="InterPro" id="IPR029063">
    <property type="entry name" value="SAM-dependent_MTases_sf"/>
</dbReference>
<dbReference type="PANTHER" id="PTHR34203:SF13">
    <property type="entry name" value="EXPRESSED PROTEIN"/>
    <property type="match status" value="1"/>
</dbReference>